<sequence>MKKFITLLLALSFCTVLSQETKACKCFQLEKLKDSMNSYSTNRFRLLSEEEVLIPPASYVSVEFINPETKPQKGSSAEKTDHLETVAGIPRNLIIKQGELNGSKAILYADERYDFRSYYIRLSRDNGKTWRNYFTGLIVNHNYFLKLHSPYSLWKDDEHLQIEADIRRMKKPTMLPDSYPVYEIVKDNALLTLDLNEITKDSDGDGINDIEEIKMLFTNPYSNDTDEDGINDVEDKNPRYKNPDNDFTRLWEGVLYGYYEFVQKADPLNEEFNINLTTFKEDMKKQREDVPAKRLDFINSLRHKVIVTDDENLRRIEPFDEKIIFMSSKEYVSYKAFTHSYNTDIFYSKMFHCDELKDTYILLVNSDTTGYTYLIKRTSDGWNVQIIDHWIT</sequence>
<gene>
    <name evidence="2" type="ORF">SAMN05444407_10329</name>
</gene>
<keyword evidence="1" id="KW-0732">Signal</keyword>
<dbReference type="EMBL" id="FRBM01000003">
    <property type="protein sequence ID" value="SHL23775.1"/>
    <property type="molecule type" value="Genomic_DNA"/>
</dbReference>
<organism evidence="2 3">
    <name type="scientific">Chryseobacterium contaminans</name>
    <dbReference type="NCBI Taxonomy" id="1423959"/>
    <lineage>
        <taxon>Bacteria</taxon>
        <taxon>Pseudomonadati</taxon>
        <taxon>Bacteroidota</taxon>
        <taxon>Flavobacteriia</taxon>
        <taxon>Flavobacteriales</taxon>
        <taxon>Weeksellaceae</taxon>
        <taxon>Chryseobacterium group</taxon>
        <taxon>Chryseobacterium</taxon>
    </lineage>
</organism>
<dbReference type="AlphaFoldDB" id="A0A1M6Z085"/>
<dbReference type="Gene3D" id="4.10.1080.10">
    <property type="entry name" value="TSP type-3 repeat"/>
    <property type="match status" value="1"/>
</dbReference>
<protein>
    <submittedName>
        <fullName evidence="2">Uncharacterized protein</fullName>
    </submittedName>
</protein>
<proteinExistence type="predicted"/>
<dbReference type="GO" id="GO:0005509">
    <property type="term" value="F:calcium ion binding"/>
    <property type="evidence" value="ECO:0007669"/>
    <property type="project" value="InterPro"/>
</dbReference>
<feature type="signal peptide" evidence="1">
    <location>
        <begin position="1"/>
        <end position="18"/>
    </location>
</feature>
<dbReference type="Proteomes" id="UP000184069">
    <property type="component" value="Unassembled WGS sequence"/>
</dbReference>
<accession>A0A1M6Z085</accession>
<dbReference type="STRING" id="1423959.SAMN05444407_10329"/>
<reference evidence="2 3" key="1">
    <citation type="submission" date="2016-11" db="EMBL/GenBank/DDBJ databases">
        <authorList>
            <person name="Jaros S."/>
            <person name="Januszkiewicz K."/>
            <person name="Wedrychowicz H."/>
        </authorList>
    </citation>
    <scope>NUCLEOTIDE SEQUENCE [LARGE SCALE GENOMIC DNA]</scope>
    <source>
        <strain evidence="2 3">DSM 27621</strain>
    </source>
</reference>
<evidence type="ECO:0000313" key="2">
    <source>
        <dbReference type="EMBL" id="SHL23775.1"/>
    </source>
</evidence>
<feature type="chain" id="PRO_5013110751" evidence="1">
    <location>
        <begin position="19"/>
        <end position="392"/>
    </location>
</feature>
<dbReference type="SUPFAM" id="SSF103647">
    <property type="entry name" value="TSP type-3 repeat"/>
    <property type="match status" value="1"/>
</dbReference>
<name>A0A1M6Z085_9FLAO</name>
<evidence type="ECO:0000256" key="1">
    <source>
        <dbReference type="SAM" id="SignalP"/>
    </source>
</evidence>
<evidence type="ECO:0000313" key="3">
    <source>
        <dbReference type="Proteomes" id="UP000184069"/>
    </source>
</evidence>
<dbReference type="InterPro" id="IPR028974">
    <property type="entry name" value="TSP_type-3_rpt"/>
</dbReference>